<dbReference type="PANTHER" id="PTHR30522">
    <property type="entry name" value="NUCLEOSIDE TRIPHOSPHATE PYROPHOSPHOHYDROLASE"/>
    <property type="match status" value="1"/>
</dbReference>
<dbReference type="FunFam" id="1.10.287.1080:FF:000001">
    <property type="entry name" value="Nucleoside triphosphate pyrophosphohydrolase"/>
    <property type="match status" value="1"/>
</dbReference>
<dbReference type="NCBIfam" id="NF007113">
    <property type="entry name" value="PRK09562.1"/>
    <property type="match status" value="1"/>
</dbReference>
<dbReference type="GO" id="GO:0006950">
    <property type="term" value="P:response to stress"/>
    <property type="evidence" value="ECO:0007669"/>
    <property type="project" value="UniProtKB-ARBA"/>
</dbReference>
<dbReference type="Gene3D" id="1.10.287.1080">
    <property type="entry name" value="MazG-like"/>
    <property type="match status" value="2"/>
</dbReference>
<proteinExistence type="predicted"/>
<dbReference type="SUPFAM" id="SSF101386">
    <property type="entry name" value="all-alpha NTP pyrophosphatases"/>
    <property type="match status" value="2"/>
</dbReference>
<dbReference type="InterPro" id="IPR048015">
    <property type="entry name" value="NTP-PPase_MazG-like_N"/>
</dbReference>
<dbReference type="PANTHER" id="PTHR30522:SF0">
    <property type="entry name" value="NUCLEOSIDE TRIPHOSPHATE PYROPHOSPHOHYDROLASE"/>
    <property type="match status" value="1"/>
</dbReference>
<dbReference type="GO" id="GO:0046061">
    <property type="term" value="P:dATP catabolic process"/>
    <property type="evidence" value="ECO:0007669"/>
    <property type="project" value="TreeGrafter"/>
</dbReference>
<dbReference type="InterPro" id="IPR011551">
    <property type="entry name" value="NTP_PyrPHydrolase_MazG"/>
</dbReference>
<dbReference type="GO" id="GO:0046047">
    <property type="term" value="P:TTP catabolic process"/>
    <property type="evidence" value="ECO:0007669"/>
    <property type="project" value="TreeGrafter"/>
</dbReference>
<protein>
    <submittedName>
        <fullName evidence="2">Nucleoside triphosphate pyrophosphohydrolase MazG</fullName>
        <ecNumber evidence="2">3.6.1.8</ecNumber>
    </submittedName>
</protein>
<dbReference type="InterPro" id="IPR048011">
    <property type="entry name" value="NTP-PPase_MazG-like_C"/>
</dbReference>
<dbReference type="GO" id="GO:0046076">
    <property type="term" value="P:dTTP catabolic process"/>
    <property type="evidence" value="ECO:0007669"/>
    <property type="project" value="TreeGrafter"/>
</dbReference>
<sequence>MSEPFDRLVAVMTRLRGNSGCSWDREQTHESLKPHLIEEAYEVLEAIESTDATSLCEELGDLLFQVLFHAQIAKDEGHFDIEAILETITEKMIRRHPHVFSEAVTERKVEAGLSQNSEDPSLRSETVLMRWEEIKAQEPGKKDRVSALQGVPKSLPALLRAHQVQARAARVGFDWKESTPIVAKIEEELGELKEAVDMNVRERVESELGDLLFSVVNYGRFLKINSEDALRGTITRFTRRFEEMEAAVKKTGQRLDALSLHEMDLLWEKAKSNEKA</sequence>
<dbReference type="GO" id="GO:0046081">
    <property type="term" value="P:dUTP catabolic process"/>
    <property type="evidence" value="ECO:0007669"/>
    <property type="project" value="TreeGrafter"/>
</dbReference>
<dbReference type="EMBL" id="UOGF01000026">
    <property type="protein sequence ID" value="VAX27315.1"/>
    <property type="molecule type" value="Genomic_DNA"/>
</dbReference>
<dbReference type="CDD" id="cd11528">
    <property type="entry name" value="NTP-PPase_MazG_Nterm"/>
    <property type="match status" value="1"/>
</dbReference>
<dbReference type="Pfam" id="PF03819">
    <property type="entry name" value="MazG"/>
    <property type="match status" value="2"/>
</dbReference>
<dbReference type="InterPro" id="IPR004518">
    <property type="entry name" value="MazG-like_dom"/>
</dbReference>
<feature type="domain" description="NTP pyrophosphohydrolase MazG-like" evidence="1">
    <location>
        <begin position="181"/>
        <end position="241"/>
    </location>
</feature>
<evidence type="ECO:0000313" key="2">
    <source>
        <dbReference type="EMBL" id="VAX27315.1"/>
    </source>
</evidence>
<dbReference type="GO" id="GO:0006203">
    <property type="term" value="P:dGTP catabolic process"/>
    <property type="evidence" value="ECO:0007669"/>
    <property type="project" value="TreeGrafter"/>
</dbReference>
<dbReference type="GO" id="GO:0047693">
    <property type="term" value="F:ATP diphosphatase activity"/>
    <property type="evidence" value="ECO:0007669"/>
    <property type="project" value="UniProtKB-EC"/>
</dbReference>
<dbReference type="EC" id="3.6.1.8" evidence="2"/>
<dbReference type="CDD" id="cd11529">
    <property type="entry name" value="NTP-PPase_MazG_Cterm"/>
    <property type="match status" value="1"/>
</dbReference>
<reference evidence="2" key="1">
    <citation type="submission" date="2018-06" db="EMBL/GenBank/DDBJ databases">
        <authorList>
            <person name="Zhirakovskaya E."/>
        </authorList>
    </citation>
    <scope>NUCLEOTIDE SEQUENCE</scope>
</reference>
<name>A0A3B1D6F3_9ZZZZ</name>
<keyword evidence="2" id="KW-0378">Hydrolase</keyword>
<accession>A0A3B1D6F3</accession>
<feature type="domain" description="NTP pyrophosphohydrolase MazG-like" evidence="1">
    <location>
        <begin position="27"/>
        <end position="100"/>
    </location>
</feature>
<dbReference type="GO" id="GO:0046052">
    <property type="term" value="P:UTP catabolic process"/>
    <property type="evidence" value="ECO:0007669"/>
    <property type="project" value="TreeGrafter"/>
</dbReference>
<organism evidence="2">
    <name type="scientific">hydrothermal vent metagenome</name>
    <dbReference type="NCBI Taxonomy" id="652676"/>
    <lineage>
        <taxon>unclassified sequences</taxon>
        <taxon>metagenomes</taxon>
        <taxon>ecological metagenomes</taxon>
    </lineage>
</organism>
<evidence type="ECO:0000259" key="1">
    <source>
        <dbReference type="Pfam" id="PF03819"/>
    </source>
</evidence>
<dbReference type="AlphaFoldDB" id="A0A3B1D6F3"/>
<gene>
    <name evidence="2" type="ORF">MNBD_NITROSPIRAE01-1940</name>
</gene>
<dbReference type="FunFam" id="1.10.287.1080:FF:000003">
    <property type="entry name" value="Nucleoside triphosphate pyrophosphohydrolase"/>
    <property type="match status" value="1"/>
</dbReference>
<dbReference type="NCBIfam" id="TIGR00444">
    <property type="entry name" value="mazG"/>
    <property type="match status" value="1"/>
</dbReference>